<name>A0ABN0NZD4_TRELE</name>
<dbReference type="Proteomes" id="UP000016649">
    <property type="component" value="Unassembled WGS sequence"/>
</dbReference>
<sequence length="998" mass="111912">MQTVQSALEAYIHDPAVFFVFPTDIAASAWAEYALRFEKAVALERFTAWDRFKSESIRAVHQNKNSIPSVLRKLFVLNLLELNKTEHIFHSLIPDFYAAHASGFADWIASLLPQLASWEKRYTAHASAAEKNSASIEKDGTASAYFADAEDADLYELKKCYSRFLDEHNLFEPAWEMPPFESRGNSYVIVYPEILQDFDEYRTLLEQSPSVNLIHVPQNPSDAFCRFIPCASAAEELRRAALFIRSLCTPENGRAALEWTDIAVSVPDTDTLIPYVLREFSLYDIPVQLRSGKTLSRYPAGKLFSLIKKCADEDFSFETLRSLLCDASFPWKDTTAIHQLIEFGIQNNCMCSYDGTDIWEEAFKKNGGEERCRALYRLLKKDIAALNAASSFEKIRERYFIFKNDFFTAGDFLPQVDLILSRCIAELGTLIDIERSYPDAAFCREPFAFFVKQLDSKDYVQQSTVRGVSVFPYRLAAGAPFKQHIVLNASQNAVNAVHTPLSFLRSDKRAKLGVQDSDTGAQFAVLYALHSEHPLYASYAEKTFTGYALAHATFSTLLQKTNQPSDSVSQDKTRSKASFADAFEAERNLFACNVLETGVLDAEAFTGKKPSFIHSIQKTGFDAWCSPFVQKNASANGTDDKIADFPLKILKQRIDSFARDSASGKIRVSASSLNSFYTCPVQWLFSRVLRIKEYEPSASLADDVFIGTLYHEIIKRVLSQLRNSTQLLQWKNEVPAKQVQDIEYFTREVIEGLPSSCGLPNELSPLTVEMLHSRIKTIADVLSNFFAEFTAWFSGCTVVSVEESLSLENERQILEGTLDCVLECTDAQNGDDGLYIVDFKTGAMPSFADCIVQPPDGVLTNFQLAAYIRLYESIKCSGKPWVNGAFFFSIHRAEIQPIVGSVVSAATGKTKPYRANDILSRTEANARGFSVDDTLQAFERSANDYVNALCDKKLTLFTDSKCRGFFPDGTKVPYKTCAACEYKALCRKTYVVSGANDE</sequence>
<feature type="domain" description="PD-(D/E)XK endonuclease-like" evidence="1">
    <location>
        <begin position="667"/>
        <end position="987"/>
    </location>
</feature>
<evidence type="ECO:0000313" key="2">
    <source>
        <dbReference type="EMBL" id="ERJ93357.1"/>
    </source>
</evidence>
<dbReference type="InterPro" id="IPR027417">
    <property type="entry name" value="P-loop_NTPase"/>
</dbReference>
<dbReference type="Pfam" id="PF12705">
    <property type="entry name" value="PDDEXK_1"/>
    <property type="match status" value="1"/>
</dbReference>
<dbReference type="SUPFAM" id="SSF52540">
    <property type="entry name" value="P-loop containing nucleoside triphosphate hydrolases"/>
    <property type="match status" value="1"/>
</dbReference>
<dbReference type="InterPro" id="IPR011604">
    <property type="entry name" value="PDDEXK-like_dom_sf"/>
</dbReference>
<evidence type="ECO:0000259" key="1">
    <source>
        <dbReference type="Pfam" id="PF12705"/>
    </source>
</evidence>
<keyword evidence="3" id="KW-1185">Reference proteome</keyword>
<accession>A0ABN0NZD4</accession>
<comment type="caution">
    <text evidence="2">The sequence shown here is derived from an EMBL/GenBank/DDBJ whole genome shotgun (WGS) entry which is preliminary data.</text>
</comment>
<gene>
    <name evidence="2" type="ORF">HMPREF9193_01032</name>
</gene>
<proteinExistence type="predicted"/>
<protein>
    <recommendedName>
        <fullName evidence="1">PD-(D/E)XK endonuclease-like domain-containing protein</fullName>
    </recommendedName>
</protein>
<dbReference type="RefSeq" id="WP_021687244.1">
    <property type="nucleotide sequence ID" value="NZ_KI260564.1"/>
</dbReference>
<organism evidence="2 3">
    <name type="scientific">Treponema lecithinolyticum ATCC 700332</name>
    <dbReference type="NCBI Taxonomy" id="1321815"/>
    <lineage>
        <taxon>Bacteria</taxon>
        <taxon>Pseudomonadati</taxon>
        <taxon>Spirochaetota</taxon>
        <taxon>Spirochaetia</taxon>
        <taxon>Spirochaetales</taxon>
        <taxon>Treponemataceae</taxon>
        <taxon>Treponema</taxon>
    </lineage>
</organism>
<dbReference type="EMBL" id="AWVH01000026">
    <property type="protein sequence ID" value="ERJ93357.1"/>
    <property type="molecule type" value="Genomic_DNA"/>
</dbReference>
<evidence type="ECO:0000313" key="3">
    <source>
        <dbReference type="Proteomes" id="UP000016649"/>
    </source>
</evidence>
<dbReference type="InterPro" id="IPR038726">
    <property type="entry name" value="PDDEXK_AddAB-type"/>
</dbReference>
<dbReference type="Gene3D" id="3.90.320.10">
    <property type="match status" value="1"/>
</dbReference>
<reference evidence="2 3" key="1">
    <citation type="submission" date="2013-08" db="EMBL/GenBank/DDBJ databases">
        <authorList>
            <person name="Weinstock G."/>
            <person name="Sodergren E."/>
            <person name="Wylie T."/>
            <person name="Fulton L."/>
            <person name="Fulton R."/>
            <person name="Fronick C."/>
            <person name="O'Laughlin M."/>
            <person name="Godfrey J."/>
            <person name="Miner T."/>
            <person name="Herter B."/>
            <person name="Appelbaum E."/>
            <person name="Cordes M."/>
            <person name="Lek S."/>
            <person name="Wollam A."/>
            <person name="Pepin K.H."/>
            <person name="Palsikar V.B."/>
            <person name="Mitreva M."/>
            <person name="Wilson R.K."/>
        </authorList>
    </citation>
    <scope>NUCLEOTIDE SEQUENCE [LARGE SCALE GENOMIC DNA]</scope>
    <source>
        <strain evidence="2 3">ATCC 700332</strain>
    </source>
</reference>